<protein>
    <recommendedName>
        <fullName evidence="2">Trehalase</fullName>
        <ecNumber evidence="2">3.2.1.28</ecNumber>
    </recommendedName>
    <alternativeName>
        <fullName evidence="2">Alpha-trehalose glucohydrolase</fullName>
    </alternativeName>
</protein>
<feature type="region of interest" description="Disordered" evidence="3">
    <location>
        <begin position="1"/>
        <end position="38"/>
    </location>
</feature>
<dbReference type="InterPro" id="IPR008928">
    <property type="entry name" value="6-hairpin_glycosidase_sf"/>
</dbReference>
<keyword evidence="2" id="KW-0326">Glycosidase</keyword>
<dbReference type="PRINTS" id="PR00744">
    <property type="entry name" value="GLHYDRLASE37"/>
</dbReference>
<comment type="caution">
    <text evidence="4">The sequence shown here is derived from an EMBL/GenBank/DDBJ whole genome shotgun (WGS) entry which is preliminary data.</text>
</comment>
<evidence type="ECO:0000256" key="1">
    <source>
        <dbReference type="ARBA" id="ARBA00005615"/>
    </source>
</evidence>
<feature type="region of interest" description="Disordered" evidence="3">
    <location>
        <begin position="1265"/>
        <end position="1291"/>
    </location>
</feature>
<accession>A0A835W9T2</accession>
<dbReference type="GO" id="GO:0004555">
    <property type="term" value="F:alpha,alpha-trehalase activity"/>
    <property type="evidence" value="ECO:0007669"/>
    <property type="project" value="UniProtKB-EC"/>
</dbReference>
<feature type="region of interest" description="Disordered" evidence="3">
    <location>
        <begin position="1195"/>
        <end position="1237"/>
    </location>
</feature>
<dbReference type="Pfam" id="PF01204">
    <property type="entry name" value="Trehalase"/>
    <property type="match status" value="1"/>
</dbReference>
<feature type="region of interest" description="Disordered" evidence="3">
    <location>
        <begin position="380"/>
        <end position="422"/>
    </location>
</feature>
<dbReference type="EMBL" id="JAEHOC010000004">
    <property type="protein sequence ID" value="KAG2442316.1"/>
    <property type="molecule type" value="Genomic_DNA"/>
</dbReference>
<feature type="compositionally biased region" description="Low complexity" evidence="3">
    <location>
        <begin position="384"/>
        <end position="422"/>
    </location>
</feature>
<dbReference type="InterPro" id="IPR001661">
    <property type="entry name" value="Glyco_hydro_37"/>
</dbReference>
<reference evidence="4" key="1">
    <citation type="journal article" date="2020" name="bioRxiv">
        <title>Comparative genomics of Chlamydomonas.</title>
        <authorList>
            <person name="Craig R.J."/>
            <person name="Hasan A.R."/>
            <person name="Ness R.W."/>
            <person name="Keightley P.D."/>
        </authorList>
    </citation>
    <scope>NUCLEOTIDE SEQUENCE</scope>
    <source>
        <strain evidence="4">SAG 7.73</strain>
    </source>
</reference>
<organism evidence="4 5">
    <name type="scientific">Chlamydomonas incerta</name>
    <dbReference type="NCBI Taxonomy" id="51695"/>
    <lineage>
        <taxon>Eukaryota</taxon>
        <taxon>Viridiplantae</taxon>
        <taxon>Chlorophyta</taxon>
        <taxon>core chlorophytes</taxon>
        <taxon>Chlorophyceae</taxon>
        <taxon>CS clade</taxon>
        <taxon>Chlamydomonadales</taxon>
        <taxon>Chlamydomonadaceae</taxon>
        <taxon>Chlamydomonas</taxon>
    </lineage>
</organism>
<name>A0A835W9T2_CHLIN</name>
<dbReference type="OrthoDB" id="3542292at2759"/>
<feature type="compositionally biased region" description="Gly residues" evidence="3">
    <location>
        <begin position="1267"/>
        <end position="1282"/>
    </location>
</feature>
<proteinExistence type="inferred from homology"/>
<feature type="compositionally biased region" description="Low complexity" evidence="3">
    <location>
        <begin position="1413"/>
        <end position="1430"/>
    </location>
</feature>
<feature type="compositionally biased region" description="Low complexity" evidence="3">
    <location>
        <begin position="584"/>
        <end position="611"/>
    </location>
</feature>
<dbReference type="PANTHER" id="PTHR23403">
    <property type="entry name" value="TREHALASE"/>
    <property type="match status" value="1"/>
</dbReference>
<sequence length="1588" mass="160258">MSMAAFQANPGRDTGGRPRAQVPSADTAEAGHQARRQDHLRRTVRAVFPSGYADKLLTNAGNKIRCALALWLMEQGAVGANMIASGEPASGTFVPLKSVEAYLRSQHAGLWLNKSVFSWPKPADFLQHADSRGVFRVLAPPAALRGGGGGSISGTAAGALGDNPGVQLDVEGLLTTFLQDAERGYGGAAPETASSAAMAVDAAAAAAAMVKAVSALARNAFPGVSKEDLAGGAPLGGQQSAAARVAAAADAACHVRREVVGRLAAVRKLEPTGPLRARMSALGEFLRHEHAERWAECDPTAAGRGPKLKDFLLLPESRGVFRVEGGGAAGTAGGDRAVVLDVTALWRAAMSCTAPSGPHTNAALPPVVAAASAAGGHDTRLEPGAAAAPAASQASGGSSWRAALGGPGAAPAGPAGASGAAPGAPAELLEALRSKPVSELARMAFPAYVDGQPVKDQAARQLRRAIAVWLAGDPCAALGLGPRCARMSDLGHFLRQQHGAVWLDAKRKWPKLKEFVTQQRSLDVFKLLPSPGLAESEPVVQLDLEALVQAVAAVAAARTAGTAGAGAAATARATGAGPSGAGPSGARPAGAAPAAAGPPRQAAQAQAAAGAAAGGASGGRTNNRGAAVEASSADSMGTVTPAGAGAGAAAITFGDGVPEANPDQGSVPQHYDAGSVSSSGPAFPLPSPEDVAAAGLPDAQAVVVADPYGSALVAMLQHCHSCDRLGLAVQSYYGLPTLVTLYAPAALMPLAAPPPEGGADPDAGGGAEGSFIAWPAAVYVVDLLAAKLTYGDGDDGYAAADALLVSLRPLLEAPGVTKVVHDGAAAGGGEAAGGDGLAGTVAVLEAAVSASSAQVLVLGEDGVSMVPAAAGSPCRIAPLHDTRLVLRGLEAMLGLPHSPAAATLDAASALDVSAKLHHLHSHVTRLRDALAATALWGDRPALLATLAARHFAALQHEALEACACGGDGGAVAGMDALLGRPLGAGVVEAVAGDARHLPELWGEMVTTALPWVAERAAAAVHADWEQLKTSGITQKTLQGFIAANFGSPGSDLEAVLPAGWHEEPPAWLAGLPEEEARAFGGAVHQLWKTLCRQVGPDVQANPDRHTLLPLPQPFIVPGDRFRECYNWDSYWVILGLLASGLLPAARQLLSNLLGLVDVWGFVPNGARAYYTNRSQPPLLSAMVMAVVEATAAAEEEARGKAGRGRPDGAGGGECARPGATGAGTISSSSSSSGGGEAEALMREALPRLIAQHGYWTSGPKLLRLRSSGGGGGGAGGGDSRGGGGEDQHLVEGAGLGPEAARALYCDIASAAESGWDFSTRWFVGGDSLECTRTTQIVPADLNAWLYRTELDISHMAGRLGDSSTRDDFAARAADRAAAMDALMWSDADGCWHDLLLQPAPATSSPRPPADGTDTAGSASPAAATAPGDVAAQGYGEDGAGVYSAQQRVGVYASNWVPLWCGVAAPSSSRAAAAAAGLRASGLLQPGGLLTSLYRSGQQWDAPNSWPPLVHMAVEGLERSGAPGAAEAAAGLARSYVVGCRAAWRATGHMHEKYDAVVPGGVGRGGEYVPQVGFGWSNGVLLALMRRYP</sequence>
<evidence type="ECO:0000256" key="3">
    <source>
        <dbReference type="SAM" id="MobiDB-lite"/>
    </source>
</evidence>
<dbReference type="PANTHER" id="PTHR23403:SF1">
    <property type="entry name" value="TREHALASE"/>
    <property type="match status" value="1"/>
</dbReference>
<dbReference type="Proteomes" id="UP000650467">
    <property type="component" value="Unassembled WGS sequence"/>
</dbReference>
<feature type="region of interest" description="Disordered" evidence="3">
    <location>
        <begin position="572"/>
        <end position="633"/>
    </location>
</feature>
<dbReference type="GO" id="GO:0005993">
    <property type="term" value="P:trehalose catabolic process"/>
    <property type="evidence" value="ECO:0007669"/>
    <property type="project" value="TreeGrafter"/>
</dbReference>
<keyword evidence="2" id="KW-0378">Hydrolase</keyword>
<evidence type="ECO:0000256" key="2">
    <source>
        <dbReference type="RuleBase" id="RU361180"/>
    </source>
</evidence>
<dbReference type="SUPFAM" id="SSF48208">
    <property type="entry name" value="Six-hairpin glycosidases"/>
    <property type="match status" value="1"/>
</dbReference>
<evidence type="ECO:0000313" key="4">
    <source>
        <dbReference type="EMBL" id="KAG2442316.1"/>
    </source>
</evidence>
<dbReference type="Gene3D" id="1.50.10.10">
    <property type="match status" value="1"/>
</dbReference>
<feature type="region of interest" description="Disordered" evidence="3">
    <location>
        <begin position="654"/>
        <end position="689"/>
    </location>
</feature>
<feature type="region of interest" description="Disordered" evidence="3">
    <location>
        <begin position="1398"/>
        <end position="1430"/>
    </location>
</feature>
<dbReference type="InterPro" id="IPR012341">
    <property type="entry name" value="6hp_glycosidase-like_sf"/>
</dbReference>
<comment type="similarity">
    <text evidence="1 2">Belongs to the glycosyl hydrolase 37 family.</text>
</comment>
<dbReference type="EC" id="3.2.1.28" evidence="2"/>
<keyword evidence="5" id="KW-1185">Reference proteome</keyword>
<gene>
    <name evidence="4" type="ORF">HXX76_002402</name>
</gene>
<feature type="compositionally biased region" description="Low complexity" evidence="3">
    <location>
        <begin position="1218"/>
        <end position="1231"/>
    </location>
</feature>
<evidence type="ECO:0000313" key="5">
    <source>
        <dbReference type="Proteomes" id="UP000650467"/>
    </source>
</evidence>
<comment type="catalytic activity">
    <reaction evidence="2">
        <text>alpha,alpha-trehalose + H2O = alpha-D-glucose + beta-D-glucose</text>
        <dbReference type="Rhea" id="RHEA:32675"/>
        <dbReference type="ChEBI" id="CHEBI:15377"/>
        <dbReference type="ChEBI" id="CHEBI:15903"/>
        <dbReference type="ChEBI" id="CHEBI:16551"/>
        <dbReference type="ChEBI" id="CHEBI:17925"/>
        <dbReference type="EC" id="3.2.1.28"/>
    </reaction>
</comment>